<keyword evidence="11" id="KW-0503">Monooxygenase</keyword>
<dbReference type="OrthoDB" id="8672648at2"/>
<evidence type="ECO:0000256" key="1">
    <source>
        <dbReference type="ARBA" id="ARBA00001974"/>
    </source>
</evidence>
<evidence type="ECO:0000313" key="11">
    <source>
        <dbReference type="EMBL" id="TDO07688.1"/>
    </source>
</evidence>
<keyword evidence="12" id="KW-1185">Reference proteome</keyword>
<evidence type="ECO:0000256" key="6">
    <source>
        <dbReference type="ARBA" id="ARBA00023002"/>
    </source>
</evidence>
<evidence type="ECO:0000256" key="7">
    <source>
        <dbReference type="ARBA" id="ARBA00024806"/>
    </source>
</evidence>
<dbReference type="SUPFAM" id="SSF51905">
    <property type="entry name" value="FAD/NAD(P)-binding domain"/>
    <property type="match status" value="1"/>
</dbReference>
<feature type="domain" description="Phenol hydroxylase-like C-terminal dimerisation" evidence="10">
    <location>
        <begin position="438"/>
        <end position="628"/>
    </location>
</feature>
<keyword evidence="6" id="KW-0560">Oxidoreductase</keyword>
<gene>
    <name evidence="11" type="ORF">DFO68_10853</name>
</gene>
<evidence type="ECO:0000256" key="4">
    <source>
        <dbReference type="ARBA" id="ARBA00022630"/>
    </source>
</evidence>
<feature type="domain" description="FAD-binding" evidence="9">
    <location>
        <begin position="33"/>
        <end position="394"/>
    </location>
</feature>
<dbReference type="GO" id="GO:0071949">
    <property type="term" value="F:FAD binding"/>
    <property type="evidence" value="ECO:0007669"/>
    <property type="project" value="InterPro"/>
</dbReference>
<dbReference type="Gene3D" id="3.50.50.60">
    <property type="entry name" value="FAD/NAD(P)-binding domain"/>
    <property type="match status" value="1"/>
</dbReference>
<name>A0A4R6HHN2_9GAMM</name>
<dbReference type="SUPFAM" id="SSF52833">
    <property type="entry name" value="Thioredoxin-like"/>
    <property type="match status" value="1"/>
</dbReference>
<comment type="cofactor">
    <cofactor evidence="1">
        <name>FAD</name>
        <dbReference type="ChEBI" id="CHEBI:57692"/>
    </cofactor>
</comment>
<evidence type="ECO:0000256" key="3">
    <source>
        <dbReference type="ARBA" id="ARBA00020059"/>
    </source>
</evidence>
<keyword evidence="5" id="KW-0274">FAD</keyword>
<dbReference type="InterPro" id="IPR050641">
    <property type="entry name" value="RIFMO-like"/>
</dbReference>
<dbReference type="AlphaFoldDB" id="A0A4R6HHN2"/>
<dbReference type="Gene3D" id="3.40.30.20">
    <property type="match status" value="1"/>
</dbReference>
<dbReference type="InterPro" id="IPR036188">
    <property type="entry name" value="FAD/NAD-bd_sf"/>
</dbReference>
<dbReference type="Proteomes" id="UP000295150">
    <property type="component" value="Unassembled WGS sequence"/>
</dbReference>
<proteinExistence type="inferred from homology"/>
<dbReference type="InterPro" id="IPR002938">
    <property type="entry name" value="FAD-bd"/>
</dbReference>
<keyword evidence="4" id="KW-0285">Flavoprotein</keyword>
<dbReference type="RefSeq" id="WP_133483172.1">
    <property type="nucleotide sequence ID" value="NZ_SNWH01000008.1"/>
</dbReference>
<dbReference type="InterPro" id="IPR036249">
    <property type="entry name" value="Thioredoxin-like_sf"/>
</dbReference>
<evidence type="ECO:0000259" key="10">
    <source>
        <dbReference type="Pfam" id="PF07976"/>
    </source>
</evidence>
<comment type="similarity">
    <text evidence="2">Belongs to the PheA/TfdB FAD monooxygenase family.</text>
</comment>
<dbReference type="GO" id="GO:0016709">
    <property type="term" value="F:oxidoreductase activity, acting on paired donors, with incorporation or reduction of molecular oxygen, NAD(P)H as one donor, and incorporation of one atom of oxygen"/>
    <property type="evidence" value="ECO:0007669"/>
    <property type="project" value="UniProtKB-ARBA"/>
</dbReference>
<accession>A0A4R6HHN2</accession>
<comment type="caution">
    <text evidence="11">The sequence shown here is derived from an EMBL/GenBank/DDBJ whole genome shotgun (WGS) entry which is preliminary data.</text>
</comment>
<reference evidence="11 12" key="1">
    <citation type="submission" date="2019-03" db="EMBL/GenBank/DDBJ databases">
        <title>Freshwater and sediment microbial communities from various areas in North America, analyzing microbe dynamics in response to fracking.</title>
        <authorList>
            <person name="Lamendella R."/>
        </authorList>
    </citation>
    <scope>NUCLEOTIDE SEQUENCE [LARGE SCALE GENOMIC DNA]</scope>
    <source>
        <strain evidence="11 12">1_TX</strain>
    </source>
</reference>
<dbReference type="Pfam" id="PF01494">
    <property type="entry name" value="FAD_binding_3"/>
    <property type="match status" value="1"/>
</dbReference>
<dbReference type="NCBIfam" id="NF006144">
    <property type="entry name" value="PRK08294.1"/>
    <property type="match status" value="1"/>
</dbReference>
<dbReference type="CDD" id="cd02979">
    <property type="entry name" value="PHOX_C"/>
    <property type="match status" value="1"/>
</dbReference>
<sequence>MQYFLDGYRSGDPRIQPLAKGRSEEQQGPLPEEVDVLIVGTGPAGLLLAAQLSTFPEIVTRVVEKADGPLEVGRADGIACRTVEMFEAFGLSEKLTTEAYWVNETHFWGPAAEDKSRIARLGRVQDVRDGLSEFPHVIVNQARLLDFLLEYMHNSPSRLQVDYSHETLEVEVPEAPDERVTVRLNTPDGEKSVRARYVVGCDGAHSVVRESIGRLPQGHGEDKAWGVMDVLAVTDFPDIRFKCTIQSAAAGNILLIPREGGYMVRLYVDMGNIAPDAWLTKEQVLAKAQAVLAPYSFEVKETAWFSVYRVGHRVTDKFDDVDDDQVESRTPRVFIAGDACHTHTAKAGQGMNVSMQDTFNLGWKLISVLEGRSPASLLHTYNAERHVIAENLIEMDTRWSRAIGAAQDADDSQAAMKGLAEVQRQFVTNSEFTAGFATHYAPDLLTGDDRHLHLATGFPPGRRFHSVEVIRLGDAKQVHLGHVHRADGRWRFYAFADMVDPRSPGSRFNQLMDFLASEASPIGRFTPQGADPDAIFDVHGIIQQSHLEVDWADMHELLKPHKGALGLQDYQKVHAPVLGTDQDIFDLRGIDRGAGALVVVRPDQYVSLVLPLDGFDELNEFFSRFMVAPSRD</sequence>
<dbReference type="InterPro" id="IPR038220">
    <property type="entry name" value="PHOX_C_sf"/>
</dbReference>
<organism evidence="11 12">
    <name type="scientific">Halomonas ventosae</name>
    <dbReference type="NCBI Taxonomy" id="229007"/>
    <lineage>
        <taxon>Bacteria</taxon>
        <taxon>Pseudomonadati</taxon>
        <taxon>Pseudomonadota</taxon>
        <taxon>Gammaproteobacteria</taxon>
        <taxon>Oceanospirillales</taxon>
        <taxon>Halomonadaceae</taxon>
        <taxon>Halomonas</taxon>
    </lineage>
</organism>
<dbReference type="PRINTS" id="PR00420">
    <property type="entry name" value="RNGMNOXGNASE"/>
</dbReference>
<dbReference type="SUPFAM" id="SSF54373">
    <property type="entry name" value="FAD-linked reductases, C-terminal domain"/>
    <property type="match status" value="1"/>
</dbReference>
<dbReference type="PANTHER" id="PTHR43004:SF19">
    <property type="entry name" value="BINDING MONOOXYGENASE, PUTATIVE (JCVI)-RELATED"/>
    <property type="match status" value="1"/>
</dbReference>
<protein>
    <recommendedName>
        <fullName evidence="3">Alkyl hydroperoxide reductase subunit F</fullName>
    </recommendedName>
</protein>
<evidence type="ECO:0000256" key="8">
    <source>
        <dbReference type="SAM" id="MobiDB-lite"/>
    </source>
</evidence>
<evidence type="ECO:0000313" key="12">
    <source>
        <dbReference type="Proteomes" id="UP000295150"/>
    </source>
</evidence>
<feature type="region of interest" description="Disordered" evidence="8">
    <location>
        <begin position="1"/>
        <end position="29"/>
    </location>
</feature>
<evidence type="ECO:0000256" key="5">
    <source>
        <dbReference type="ARBA" id="ARBA00022827"/>
    </source>
</evidence>
<dbReference type="InterPro" id="IPR012941">
    <property type="entry name" value="Phe_hydrox_C_dim_dom"/>
</dbReference>
<evidence type="ECO:0000256" key="2">
    <source>
        <dbReference type="ARBA" id="ARBA00007801"/>
    </source>
</evidence>
<comment type="function">
    <text evidence="7">Serves to protect the cell against DNA damage by alkyl hydroperoxides. It can use either NADH or NADPH as electron donor for direct reduction of redox dyes or of alkyl hydroperoxides when combined with the AhpC protein.</text>
</comment>
<evidence type="ECO:0000259" key="9">
    <source>
        <dbReference type="Pfam" id="PF01494"/>
    </source>
</evidence>
<dbReference type="Pfam" id="PF07976">
    <property type="entry name" value="Phe_hydrox_dim"/>
    <property type="match status" value="1"/>
</dbReference>
<dbReference type="EMBL" id="SNWH01000008">
    <property type="protein sequence ID" value="TDO07688.1"/>
    <property type="molecule type" value="Genomic_DNA"/>
</dbReference>
<dbReference type="Gene3D" id="3.30.9.10">
    <property type="entry name" value="D-Amino Acid Oxidase, subunit A, domain 2"/>
    <property type="match status" value="1"/>
</dbReference>
<dbReference type="PANTHER" id="PTHR43004">
    <property type="entry name" value="TRK SYSTEM POTASSIUM UPTAKE PROTEIN"/>
    <property type="match status" value="1"/>
</dbReference>